<evidence type="ECO:0000256" key="1">
    <source>
        <dbReference type="SAM" id="SignalP"/>
    </source>
</evidence>
<protein>
    <submittedName>
        <fullName evidence="2">Uncharacterized protein</fullName>
    </submittedName>
</protein>
<dbReference type="EMBL" id="UGQL01000002">
    <property type="protein sequence ID" value="STZ68909.1"/>
    <property type="molecule type" value="Genomic_DNA"/>
</dbReference>
<dbReference type="AlphaFoldDB" id="A0A378U0X0"/>
<dbReference type="RefSeq" id="WP_115091770.1">
    <property type="nucleotide sequence ID" value="NZ_CP068107.1"/>
</dbReference>
<proteinExistence type="predicted"/>
<feature type="chain" id="PRO_5016573400" evidence="1">
    <location>
        <begin position="25"/>
        <end position="189"/>
    </location>
</feature>
<evidence type="ECO:0000313" key="2">
    <source>
        <dbReference type="EMBL" id="STZ68909.1"/>
    </source>
</evidence>
<gene>
    <name evidence="2" type="ORF">NCTC11179_02392</name>
</gene>
<reference evidence="2 3" key="1">
    <citation type="submission" date="2018-06" db="EMBL/GenBank/DDBJ databases">
        <authorList>
            <consortium name="Pathogen Informatics"/>
            <person name="Doyle S."/>
        </authorList>
    </citation>
    <scope>NUCLEOTIDE SEQUENCE [LARGE SCALE GENOMIC DNA]</scope>
    <source>
        <strain evidence="2 3">NCTC11179</strain>
    </source>
</reference>
<evidence type="ECO:0000313" key="3">
    <source>
        <dbReference type="Proteomes" id="UP000255024"/>
    </source>
</evidence>
<keyword evidence="3" id="KW-1185">Reference proteome</keyword>
<feature type="signal peptide" evidence="1">
    <location>
        <begin position="1"/>
        <end position="24"/>
    </location>
</feature>
<name>A0A378U0X0_MYROD</name>
<organism evidence="2 3">
    <name type="scientific">Myroides odoratus</name>
    <name type="common">Flavobacterium odoratum</name>
    <dbReference type="NCBI Taxonomy" id="256"/>
    <lineage>
        <taxon>Bacteria</taxon>
        <taxon>Pseudomonadati</taxon>
        <taxon>Bacteroidota</taxon>
        <taxon>Flavobacteriia</taxon>
        <taxon>Flavobacteriales</taxon>
        <taxon>Flavobacteriaceae</taxon>
        <taxon>Myroides</taxon>
    </lineage>
</organism>
<dbReference type="Proteomes" id="UP000255024">
    <property type="component" value="Unassembled WGS sequence"/>
</dbReference>
<accession>A0A378U0X0</accession>
<keyword evidence="1" id="KW-0732">Signal</keyword>
<sequence length="189" mass="21113">MKVYRTFWVLGMVCLGLWSTTTTAQTKQKTDLSAAMPTKVGLQDIDKLHYNFAIEVENQLYGGYSLLGINPKSFATVKVEEGLFPVGTTTYEKKIILPLKEGHKSNLVVLEQWAKQNISYKGKLIFMIDGVVLNTQPNLVLLDQNYIVDYAVVPLDQLDLTEVTAVVQLRMKSAANVKAMSAAKKRKRG</sequence>